<protein>
    <recommendedName>
        <fullName evidence="2">Teneurin-like YD-shell domain-containing protein</fullName>
    </recommendedName>
</protein>
<keyword evidence="1" id="KW-0677">Repeat</keyword>
<evidence type="ECO:0000313" key="3">
    <source>
        <dbReference type="EMBL" id="CCJ33133.1"/>
    </source>
</evidence>
<proteinExistence type="predicted"/>
<accession>I7KTK6</accession>
<evidence type="ECO:0000313" key="4">
    <source>
        <dbReference type="Proteomes" id="UP000007652"/>
    </source>
</evidence>
<dbReference type="OrthoDB" id="1899157at2"/>
<evidence type="ECO:0000256" key="1">
    <source>
        <dbReference type="ARBA" id="ARBA00022737"/>
    </source>
</evidence>
<dbReference type="NCBIfam" id="TIGR03696">
    <property type="entry name" value="Rhs_assc_core"/>
    <property type="match status" value="1"/>
</dbReference>
<dbReference type="Pfam" id="PF25023">
    <property type="entry name" value="TEN_YD-shell"/>
    <property type="match status" value="1"/>
</dbReference>
<reference evidence="3 4" key="1">
    <citation type="journal article" date="2011" name="J. Bacteriol.">
        <title>Draft genome sequence of Caloramator australicus strain RC3T, a thermoanaerobe from the Great Artesian Basin of Australia.</title>
        <authorList>
            <person name="Ogg C.D."/>
            <person name="Patel B.K.C."/>
        </authorList>
    </citation>
    <scope>NUCLEOTIDE SEQUENCE [LARGE SCALE GENOMIC DNA]</scope>
    <source>
        <strain evidence="3 4">RC3</strain>
    </source>
</reference>
<keyword evidence="4" id="KW-1185">Reference proteome</keyword>
<dbReference type="InterPro" id="IPR022385">
    <property type="entry name" value="Rhs_assc_core"/>
</dbReference>
<dbReference type="NCBIfam" id="TIGR01643">
    <property type="entry name" value="YD_repeat_2x"/>
    <property type="match status" value="1"/>
</dbReference>
<dbReference type="AlphaFoldDB" id="I7KTK6"/>
<dbReference type="EMBL" id="CAKP01000063">
    <property type="protein sequence ID" value="CCJ33133.1"/>
    <property type="molecule type" value="Genomic_DNA"/>
</dbReference>
<feature type="domain" description="Teneurin-like YD-shell" evidence="2">
    <location>
        <begin position="8"/>
        <end position="205"/>
    </location>
</feature>
<gene>
    <name evidence="3" type="ORF">CAAU_1049</name>
</gene>
<dbReference type="InterPro" id="IPR056823">
    <property type="entry name" value="TEN-like_YD-shell"/>
</dbReference>
<dbReference type="Proteomes" id="UP000007652">
    <property type="component" value="Unassembled WGS sequence"/>
</dbReference>
<comment type="caution">
    <text evidence="3">The sequence shown here is derived from an EMBL/GenBank/DDBJ whole genome shotgun (WGS) entry which is preliminary data.</text>
</comment>
<name>I7KTK6_9CLOT</name>
<evidence type="ECO:0000259" key="2">
    <source>
        <dbReference type="Pfam" id="PF25023"/>
    </source>
</evidence>
<dbReference type="InterPro" id="IPR006530">
    <property type="entry name" value="YD"/>
</dbReference>
<sequence length="328" mass="37410">MPENPTKTITYTYDDSNWKDKLTSFDGKTITYDEIGNPLSYDGYTFTWEEGRQLKSISKEGLNISYKYNDQGIRTEKTVNGVTTKYYLLGDKVILETNGLDTIHYSYDSSDNLVSMNLNGVEYYYVRNGQGDVIALIDGQGNEVVTYTYDSWGNIISIDGSLATTVGVKNPYRYRGYRYDEDTKLYYLQSRYYNPEWGRFINADAIVGEKGELLSHNMFAYCSNDSVNMEDPNGYFGIKSSINKLNHAALYVYTFVISRMYVIQQRFSSVKESIGVTFNKITNKNSVLKKASEAAFKAAKKVDDFTVSNKHLMDAGGRWQKFATNNKI</sequence>
<dbReference type="PANTHER" id="PTHR32305:SF17">
    <property type="entry name" value="TRNA NUCLEASE WAPA"/>
    <property type="match status" value="1"/>
</dbReference>
<dbReference type="PANTHER" id="PTHR32305">
    <property type="match status" value="1"/>
</dbReference>
<dbReference type="InterPro" id="IPR050708">
    <property type="entry name" value="T6SS_VgrG/RHS"/>
</dbReference>
<dbReference type="Gene3D" id="2.180.10.10">
    <property type="entry name" value="RHS repeat-associated core"/>
    <property type="match status" value="1"/>
</dbReference>
<dbReference type="eggNOG" id="COG3209">
    <property type="taxonomic scope" value="Bacteria"/>
</dbReference>
<dbReference type="STRING" id="857293.CAAU_1049"/>
<organism evidence="3 4">
    <name type="scientific">Caloramator australicus RC3</name>
    <dbReference type="NCBI Taxonomy" id="857293"/>
    <lineage>
        <taxon>Bacteria</taxon>
        <taxon>Bacillati</taxon>
        <taxon>Bacillota</taxon>
        <taxon>Clostridia</taxon>
        <taxon>Eubacteriales</taxon>
        <taxon>Clostridiaceae</taxon>
        <taxon>Caloramator</taxon>
    </lineage>
</organism>